<evidence type="ECO:0000313" key="8">
    <source>
        <dbReference type="Proteomes" id="UP000198862"/>
    </source>
</evidence>
<dbReference type="GO" id="GO:1990351">
    <property type="term" value="C:transporter complex"/>
    <property type="evidence" value="ECO:0007669"/>
    <property type="project" value="TreeGrafter"/>
</dbReference>
<sequence>MPLFFNQVMMNYKQFIAVLLCALVLSGCGFKLKKASVLPQELRYLTVTSDDAKSALYRQLKKQLIKAKVDFSDNANGRQANSPQLILNRDKLDRRTLSLFKNGQVAEYELTYHVAYQLIRPGEKLVQQKFELYRTYQDDPNQALAKAKELDIILAEMRLQASDRIIRELSQL</sequence>
<dbReference type="STRING" id="1123010.SAMN02745724_01310"/>
<evidence type="ECO:0000256" key="3">
    <source>
        <dbReference type="ARBA" id="ARBA00023139"/>
    </source>
</evidence>
<evidence type="ECO:0000313" key="7">
    <source>
        <dbReference type="EMBL" id="SFC29052.1"/>
    </source>
</evidence>
<keyword evidence="2 6" id="KW-0472">Membrane</keyword>
<accession>A0A1I1HZR3</accession>
<dbReference type="GO" id="GO:0001530">
    <property type="term" value="F:lipopolysaccharide binding"/>
    <property type="evidence" value="ECO:0007669"/>
    <property type="project" value="TreeGrafter"/>
</dbReference>
<dbReference type="HAMAP" id="MF_01186">
    <property type="entry name" value="LPS_assembly_LptE"/>
    <property type="match status" value="1"/>
</dbReference>
<keyword evidence="3" id="KW-0564">Palmitate</keyword>
<dbReference type="GO" id="GO:0043165">
    <property type="term" value="P:Gram-negative-bacterium-type cell outer membrane assembly"/>
    <property type="evidence" value="ECO:0007669"/>
    <property type="project" value="UniProtKB-UniRule"/>
</dbReference>
<comment type="similarity">
    <text evidence="6">Belongs to the LptE lipoprotein family.</text>
</comment>
<evidence type="ECO:0000256" key="1">
    <source>
        <dbReference type="ARBA" id="ARBA00022729"/>
    </source>
</evidence>
<dbReference type="Proteomes" id="UP000198862">
    <property type="component" value="Unassembled WGS sequence"/>
</dbReference>
<keyword evidence="5 7" id="KW-0449">Lipoprotein</keyword>
<comment type="subunit">
    <text evidence="6">Component of the lipopolysaccharide transport and assembly complex. Interacts with LptD.</text>
</comment>
<dbReference type="GO" id="GO:0009279">
    <property type="term" value="C:cell outer membrane"/>
    <property type="evidence" value="ECO:0007669"/>
    <property type="project" value="UniProtKB-UniRule"/>
</dbReference>
<evidence type="ECO:0000256" key="4">
    <source>
        <dbReference type="ARBA" id="ARBA00023237"/>
    </source>
</evidence>
<evidence type="ECO:0000256" key="2">
    <source>
        <dbReference type="ARBA" id="ARBA00023136"/>
    </source>
</evidence>
<dbReference type="Gene3D" id="3.30.160.150">
    <property type="entry name" value="Lipoprotein like domain"/>
    <property type="match status" value="1"/>
</dbReference>
<dbReference type="EMBL" id="FOLO01000007">
    <property type="protein sequence ID" value="SFC29052.1"/>
    <property type="molecule type" value="Genomic_DNA"/>
</dbReference>
<dbReference type="Pfam" id="PF04390">
    <property type="entry name" value="LptE"/>
    <property type="match status" value="1"/>
</dbReference>
<protein>
    <recommendedName>
        <fullName evidence="6">LPS-assembly lipoprotein LptE</fullName>
    </recommendedName>
</protein>
<proteinExistence type="inferred from homology"/>
<dbReference type="AlphaFoldDB" id="A0A1I1HZR3"/>
<dbReference type="PANTHER" id="PTHR38098">
    <property type="entry name" value="LPS-ASSEMBLY LIPOPROTEIN LPTE"/>
    <property type="match status" value="1"/>
</dbReference>
<name>A0A1I1HZR3_9GAMM</name>
<dbReference type="InterPro" id="IPR007485">
    <property type="entry name" value="LPS_assembly_LptE"/>
</dbReference>
<dbReference type="GO" id="GO:0015920">
    <property type="term" value="P:lipopolysaccharide transport"/>
    <property type="evidence" value="ECO:0007669"/>
    <property type="project" value="TreeGrafter"/>
</dbReference>
<keyword evidence="1" id="KW-0732">Signal</keyword>
<comment type="function">
    <text evidence="6">Together with LptD, is involved in the assembly of lipopolysaccharide (LPS) at the surface of the outer membrane. Required for the proper assembly of LptD. Binds LPS and may serve as the LPS recognition site at the outer membrane.</text>
</comment>
<dbReference type="RefSeq" id="WP_245763775.1">
    <property type="nucleotide sequence ID" value="NZ_FOLO01000007.1"/>
</dbReference>
<keyword evidence="4 6" id="KW-0998">Cell outer membrane</keyword>
<evidence type="ECO:0000256" key="6">
    <source>
        <dbReference type="HAMAP-Rule" id="MF_01186"/>
    </source>
</evidence>
<keyword evidence="8" id="KW-1185">Reference proteome</keyword>
<reference evidence="7 8" key="1">
    <citation type="submission" date="2016-10" db="EMBL/GenBank/DDBJ databases">
        <authorList>
            <person name="de Groot N.N."/>
        </authorList>
    </citation>
    <scope>NUCLEOTIDE SEQUENCE [LARGE SCALE GENOMIC DNA]</scope>
    <source>
        <strain evidence="7 8">DSM 6059</strain>
    </source>
</reference>
<dbReference type="PANTHER" id="PTHR38098:SF1">
    <property type="entry name" value="LPS-ASSEMBLY LIPOPROTEIN LPTE"/>
    <property type="match status" value="1"/>
</dbReference>
<evidence type="ECO:0000256" key="5">
    <source>
        <dbReference type="ARBA" id="ARBA00023288"/>
    </source>
</evidence>
<organism evidence="7 8">
    <name type="scientific">Pseudoalteromonas denitrificans DSM 6059</name>
    <dbReference type="NCBI Taxonomy" id="1123010"/>
    <lineage>
        <taxon>Bacteria</taxon>
        <taxon>Pseudomonadati</taxon>
        <taxon>Pseudomonadota</taxon>
        <taxon>Gammaproteobacteria</taxon>
        <taxon>Alteromonadales</taxon>
        <taxon>Pseudoalteromonadaceae</taxon>
        <taxon>Pseudoalteromonas</taxon>
    </lineage>
</organism>
<gene>
    <name evidence="6" type="primary">lptE</name>
    <name evidence="7" type="ORF">SAMN02745724_01310</name>
</gene>